<sequence>MLGVASETGDIDAELAKAAAPIASPSVMVKYDIEWSTFNRAPSRSMLARWRFRTVTGQVDSSGTAASLLLDVVAGDGIIELHNHASSASIIERGDELHVAARNADGLKLPPLAVNSLPRN</sequence>
<dbReference type="EMBL" id="LUEZ02000013">
    <property type="protein sequence ID" value="RDB28019.1"/>
    <property type="molecule type" value="Genomic_DNA"/>
</dbReference>
<protein>
    <submittedName>
        <fullName evidence="1">Uncharacterized protein</fullName>
    </submittedName>
</protein>
<dbReference type="AlphaFoldDB" id="A0A369K091"/>
<keyword evidence="2" id="KW-1185">Reference proteome</keyword>
<dbReference type="InParanoid" id="A0A369K091"/>
<evidence type="ECO:0000313" key="1">
    <source>
        <dbReference type="EMBL" id="RDB28019.1"/>
    </source>
</evidence>
<evidence type="ECO:0000313" key="2">
    <source>
        <dbReference type="Proteomes" id="UP000076154"/>
    </source>
</evidence>
<accession>A0A369K091</accession>
<dbReference type="Proteomes" id="UP000076154">
    <property type="component" value="Unassembled WGS sequence"/>
</dbReference>
<name>A0A369K091_HYPMA</name>
<gene>
    <name evidence="1" type="ORF">Hypma_002260</name>
</gene>
<comment type="caution">
    <text evidence="1">The sequence shown here is derived from an EMBL/GenBank/DDBJ whole genome shotgun (WGS) entry which is preliminary data.</text>
</comment>
<reference evidence="1" key="1">
    <citation type="submission" date="2018-04" db="EMBL/GenBank/DDBJ databases">
        <title>Whole genome sequencing of Hypsizygus marmoreus.</title>
        <authorList>
            <person name="Choi I.-G."/>
            <person name="Min B."/>
            <person name="Kim J.-G."/>
            <person name="Kim S."/>
            <person name="Oh Y.-L."/>
            <person name="Kong W.-S."/>
            <person name="Park H."/>
            <person name="Jeong J."/>
            <person name="Song E.-S."/>
        </authorList>
    </citation>
    <scope>NUCLEOTIDE SEQUENCE [LARGE SCALE GENOMIC DNA]</scope>
    <source>
        <strain evidence="1">51987-8</strain>
    </source>
</reference>
<proteinExistence type="predicted"/>
<organism evidence="1 2">
    <name type="scientific">Hypsizygus marmoreus</name>
    <name type="common">White beech mushroom</name>
    <name type="synonym">Agaricus marmoreus</name>
    <dbReference type="NCBI Taxonomy" id="39966"/>
    <lineage>
        <taxon>Eukaryota</taxon>
        <taxon>Fungi</taxon>
        <taxon>Dikarya</taxon>
        <taxon>Basidiomycota</taxon>
        <taxon>Agaricomycotina</taxon>
        <taxon>Agaricomycetes</taxon>
        <taxon>Agaricomycetidae</taxon>
        <taxon>Agaricales</taxon>
        <taxon>Tricholomatineae</taxon>
        <taxon>Lyophyllaceae</taxon>
        <taxon>Hypsizygus</taxon>
    </lineage>
</organism>